<dbReference type="PANTHER" id="PTHR10846">
    <property type="entry name" value="SODIUM/POTASSIUM/CALCIUM EXCHANGER"/>
    <property type="match status" value="1"/>
</dbReference>
<keyword evidence="2 5" id="KW-0812">Transmembrane</keyword>
<evidence type="ECO:0000256" key="4">
    <source>
        <dbReference type="ARBA" id="ARBA00023136"/>
    </source>
</evidence>
<feature type="transmembrane region" description="Helical" evidence="5">
    <location>
        <begin position="237"/>
        <end position="261"/>
    </location>
</feature>
<evidence type="ECO:0000313" key="8">
    <source>
        <dbReference type="Proteomes" id="UP001602245"/>
    </source>
</evidence>
<protein>
    <submittedName>
        <fullName evidence="7">Calcium/sodium antiporter</fullName>
    </submittedName>
</protein>
<feature type="transmembrane region" description="Helical" evidence="5">
    <location>
        <begin position="202"/>
        <end position="225"/>
    </location>
</feature>
<dbReference type="EMBL" id="JBIAZU010000001">
    <property type="protein sequence ID" value="MFF5289418.1"/>
    <property type="molecule type" value="Genomic_DNA"/>
</dbReference>
<feature type="domain" description="Sodium/calcium exchanger membrane region" evidence="6">
    <location>
        <begin position="178"/>
        <end position="307"/>
    </location>
</feature>
<feature type="transmembrane region" description="Helical" evidence="5">
    <location>
        <begin position="174"/>
        <end position="196"/>
    </location>
</feature>
<accession>A0ABW6W8V3</accession>
<keyword evidence="3 5" id="KW-1133">Transmembrane helix</keyword>
<dbReference type="Gene3D" id="1.20.1420.30">
    <property type="entry name" value="NCX, central ion-binding region"/>
    <property type="match status" value="1"/>
</dbReference>
<comment type="subcellular location">
    <subcellularLocation>
        <location evidence="1">Membrane</location>
        <topology evidence="1">Multi-pass membrane protein</topology>
    </subcellularLocation>
</comment>
<evidence type="ECO:0000256" key="5">
    <source>
        <dbReference type="SAM" id="Phobius"/>
    </source>
</evidence>
<dbReference type="InterPro" id="IPR044880">
    <property type="entry name" value="NCX_ion-bd_dom_sf"/>
</dbReference>
<name>A0ABW6W8V3_9ACTN</name>
<comment type="caution">
    <text evidence="7">The sequence shown here is derived from an EMBL/GenBank/DDBJ whole genome shotgun (WGS) entry which is preliminary data.</text>
</comment>
<sequence>MFVLVGGAVVGLVLLTAAADQLVVGAGRLAAGWGISPVVVGVVVIGVGTSAPEFVVSGLAAAGGNSGLAVGNLVGSNIVNVTLILGVAALVGPIAVRSSVSRREAPLTVGAVIVLAVLAMLGLGRIAGIVLLALTVAAVGLLIRTARGPIADPLAGEVDDFLDRPPIRRPGREVLRAVAGLAGTLAGAQLLVVTAMTAADRLGVPASVVGLTVVALGTSLPELVTAIQAQRRGEGDLLIGNLLGSNLFNSLAGGAVVGLAGRGSPASLGYAAPAVMVVVNVVVWLLLRRQHRIGRVGAGLLLTAYVVTFPLVT</sequence>
<gene>
    <name evidence="7" type="ORF">ACFY35_08270</name>
</gene>
<feature type="transmembrane region" description="Helical" evidence="5">
    <location>
        <begin position="294"/>
        <end position="312"/>
    </location>
</feature>
<evidence type="ECO:0000259" key="6">
    <source>
        <dbReference type="Pfam" id="PF01699"/>
    </source>
</evidence>
<feature type="transmembrane region" description="Helical" evidence="5">
    <location>
        <begin position="267"/>
        <end position="287"/>
    </location>
</feature>
<feature type="transmembrane region" description="Helical" evidence="5">
    <location>
        <begin position="129"/>
        <end position="146"/>
    </location>
</feature>
<feature type="transmembrane region" description="Helical" evidence="5">
    <location>
        <begin position="78"/>
        <end position="96"/>
    </location>
</feature>
<organism evidence="7 8">
    <name type="scientific">Paractinoplanes globisporus</name>
    <dbReference type="NCBI Taxonomy" id="113565"/>
    <lineage>
        <taxon>Bacteria</taxon>
        <taxon>Bacillati</taxon>
        <taxon>Actinomycetota</taxon>
        <taxon>Actinomycetes</taxon>
        <taxon>Micromonosporales</taxon>
        <taxon>Micromonosporaceae</taxon>
        <taxon>Paractinoplanes</taxon>
    </lineage>
</organism>
<dbReference type="PANTHER" id="PTHR10846:SF8">
    <property type="entry name" value="INNER MEMBRANE PROTEIN YRBG"/>
    <property type="match status" value="1"/>
</dbReference>
<proteinExistence type="predicted"/>
<keyword evidence="4 5" id="KW-0472">Membrane</keyword>
<dbReference type="Pfam" id="PF01699">
    <property type="entry name" value="Na_Ca_ex"/>
    <property type="match status" value="2"/>
</dbReference>
<dbReference type="Proteomes" id="UP001602245">
    <property type="component" value="Unassembled WGS sequence"/>
</dbReference>
<dbReference type="InterPro" id="IPR004481">
    <property type="entry name" value="K/Na/Ca-exchanger"/>
</dbReference>
<dbReference type="RefSeq" id="WP_020509753.1">
    <property type="nucleotide sequence ID" value="NZ_JBIAZU010000001.1"/>
</dbReference>
<evidence type="ECO:0000256" key="3">
    <source>
        <dbReference type="ARBA" id="ARBA00022989"/>
    </source>
</evidence>
<evidence type="ECO:0000256" key="1">
    <source>
        <dbReference type="ARBA" id="ARBA00004141"/>
    </source>
</evidence>
<reference evidence="7 8" key="1">
    <citation type="submission" date="2024-10" db="EMBL/GenBank/DDBJ databases">
        <title>The Natural Products Discovery Center: Release of the First 8490 Sequenced Strains for Exploring Actinobacteria Biosynthetic Diversity.</title>
        <authorList>
            <person name="Kalkreuter E."/>
            <person name="Kautsar S.A."/>
            <person name="Yang D."/>
            <person name="Bader C.D."/>
            <person name="Teijaro C.N."/>
            <person name="Fluegel L."/>
            <person name="Davis C.M."/>
            <person name="Simpson J.R."/>
            <person name="Lauterbach L."/>
            <person name="Steele A.D."/>
            <person name="Gui C."/>
            <person name="Meng S."/>
            <person name="Li G."/>
            <person name="Viehrig K."/>
            <person name="Ye F."/>
            <person name="Su P."/>
            <person name="Kiefer A.F."/>
            <person name="Nichols A."/>
            <person name="Cepeda A.J."/>
            <person name="Yan W."/>
            <person name="Fan B."/>
            <person name="Jiang Y."/>
            <person name="Adhikari A."/>
            <person name="Zheng C.-J."/>
            <person name="Schuster L."/>
            <person name="Cowan T.M."/>
            <person name="Smanski M.J."/>
            <person name="Chevrette M.G."/>
            <person name="De Carvalho L.P.S."/>
            <person name="Shen B."/>
        </authorList>
    </citation>
    <scope>NUCLEOTIDE SEQUENCE [LARGE SCALE GENOMIC DNA]</scope>
    <source>
        <strain evidence="7 8">NPDC000087</strain>
    </source>
</reference>
<evidence type="ECO:0000313" key="7">
    <source>
        <dbReference type="EMBL" id="MFF5289418.1"/>
    </source>
</evidence>
<feature type="domain" description="Sodium/calcium exchanger membrane region" evidence="6">
    <location>
        <begin position="5"/>
        <end position="140"/>
    </location>
</feature>
<dbReference type="NCBIfam" id="TIGR00367">
    <property type="entry name" value="calcium/sodium antiporter"/>
    <property type="match status" value="1"/>
</dbReference>
<dbReference type="InterPro" id="IPR004837">
    <property type="entry name" value="NaCa_Exmemb"/>
</dbReference>
<evidence type="ECO:0000256" key="2">
    <source>
        <dbReference type="ARBA" id="ARBA00022692"/>
    </source>
</evidence>
<keyword evidence="8" id="KW-1185">Reference proteome</keyword>